<dbReference type="Proteomes" id="UP000245880">
    <property type="component" value="Unassembled WGS sequence"/>
</dbReference>
<proteinExistence type="predicted"/>
<dbReference type="InterPro" id="IPR007922">
    <property type="entry name" value="DciA-like"/>
</dbReference>
<evidence type="ECO:0000313" key="1">
    <source>
        <dbReference type="EMBL" id="PWJ58296.1"/>
    </source>
</evidence>
<dbReference type="AlphaFoldDB" id="A0A316AKY6"/>
<keyword evidence="2" id="KW-1185">Reference proteome</keyword>
<sequence length="128" mass="15191">MYLLVGPHLLFYLCFHILRLMAQQYRFDREKASRRPGVTPLKDAIEQMLDKYQLRNRFEQSYVVAHWDKIMGSTIASRTKKVFIKDRSLYLQIESAPLRNELVRAKSKIIELINREMGSELVEDVIFI</sequence>
<gene>
    <name evidence="1" type="ORF">CLV98_104154</name>
</gene>
<organism evidence="1 2">
    <name type="scientific">Dyadobacter jejuensis</name>
    <dbReference type="NCBI Taxonomy" id="1082580"/>
    <lineage>
        <taxon>Bacteria</taxon>
        <taxon>Pseudomonadati</taxon>
        <taxon>Bacteroidota</taxon>
        <taxon>Cytophagia</taxon>
        <taxon>Cytophagales</taxon>
        <taxon>Spirosomataceae</taxon>
        <taxon>Dyadobacter</taxon>
    </lineage>
</organism>
<accession>A0A316AKY6</accession>
<evidence type="ECO:0000313" key="2">
    <source>
        <dbReference type="Proteomes" id="UP000245880"/>
    </source>
</evidence>
<name>A0A316AKY6_9BACT</name>
<dbReference type="PANTHER" id="PTHR36456:SF1">
    <property type="entry name" value="UPF0232 PROTEIN SCO3875"/>
    <property type="match status" value="1"/>
</dbReference>
<reference evidence="1 2" key="1">
    <citation type="submission" date="2018-03" db="EMBL/GenBank/DDBJ databases">
        <title>Genomic Encyclopedia of Archaeal and Bacterial Type Strains, Phase II (KMG-II): from individual species to whole genera.</title>
        <authorList>
            <person name="Goeker M."/>
        </authorList>
    </citation>
    <scope>NUCLEOTIDE SEQUENCE [LARGE SCALE GENOMIC DNA]</scope>
    <source>
        <strain evidence="1 2">DSM 100346</strain>
    </source>
</reference>
<dbReference type="EMBL" id="QGDT01000004">
    <property type="protein sequence ID" value="PWJ58296.1"/>
    <property type="molecule type" value="Genomic_DNA"/>
</dbReference>
<dbReference type="Pfam" id="PF05258">
    <property type="entry name" value="DciA"/>
    <property type="match status" value="1"/>
</dbReference>
<dbReference type="PANTHER" id="PTHR36456">
    <property type="entry name" value="UPF0232 PROTEIN SCO3875"/>
    <property type="match status" value="1"/>
</dbReference>
<comment type="caution">
    <text evidence="1">The sequence shown here is derived from an EMBL/GenBank/DDBJ whole genome shotgun (WGS) entry which is preliminary data.</text>
</comment>
<protein>
    <submittedName>
        <fullName evidence="1">Uncharacterized protein DUF721</fullName>
    </submittedName>
</protein>